<dbReference type="Gene3D" id="2.60.120.1440">
    <property type="match status" value="1"/>
</dbReference>
<dbReference type="Gene3D" id="3.55.50.30">
    <property type="match status" value="1"/>
</dbReference>
<feature type="domain" description="Protein FecR C-terminal" evidence="3">
    <location>
        <begin position="323"/>
        <end position="391"/>
    </location>
</feature>
<evidence type="ECO:0000313" key="5">
    <source>
        <dbReference type="Proteomes" id="UP000192678"/>
    </source>
</evidence>
<keyword evidence="5" id="KW-1185">Reference proteome</keyword>
<dbReference type="InterPro" id="IPR012373">
    <property type="entry name" value="Ferrdict_sens_TM"/>
</dbReference>
<dbReference type="Pfam" id="PF04773">
    <property type="entry name" value="FecR"/>
    <property type="match status" value="1"/>
</dbReference>
<evidence type="ECO:0000313" key="4">
    <source>
        <dbReference type="EMBL" id="SMD01954.1"/>
    </source>
</evidence>
<reference evidence="4 5" key="1">
    <citation type="submission" date="2017-04" db="EMBL/GenBank/DDBJ databases">
        <authorList>
            <person name="Afonso C.L."/>
            <person name="Miller P.J."/>
            <person name="Scott M.A."/>
            <person name="Spackman E."/>
            <person name="Goraichik I."/>
            <person name="Dimitrov K.M."/>
            <person name="Suarez D.L."/>
            <person name="Swayne D.E."/>
        </authorList>
    </citation>
    <scope>NUCLEOTIDE SEQUENCE [LARGE SCALE GENOMIC DNA]</scope>
    <source>
        <strain evidence="4 5">DSM 19625</strain>
    </source>
</reference>
<feature type="transmembrane region" description="Helical" evidence="1">
    <location>
        <begin position="86"/>
        <end position="106"/>
    </location>
</feature>
<dbReference type="FunFam" id="2.60.120.1440:FF:000001">
    <property type="entry name" value="Putative anti-sigma factor"/>
    <property type="match status" value="1"/>
</dbReference>
<dbReference type="GO" id="GO:0016989">
    <property type="term" value="F:sigma factor antagonist activity"/>
    <property type="evidence" value="ECO:0007669"/>
    <property type="project" value="TreeGrafter"/>
</dbReference>
<dbReference type="STRING" id="475255.SAMN04488101_108233"/>
<gene>
    <name evidence="4" type="ORF">SAMN04488101_108233</name>
</gene>
<dbReference type="PANTHER" id="PTHR30273:SF2">
    <property type="entry name" value="PROTEIN FECR"/>
    <property type="match status" value="1"/>
</dbReference>
<name>A0A1W2DWW1_9SPHI</name>
<dbReference type="Proteomes" id="UP000192678">
    <property type="component" value="Unassembled WGS sequence"/>
</dbReference>
<feature type="domain" description="FecR protein" evidence="2">
    <location>
        <begin position="186"/>
        <end position="278"/>
    </location>
</feature>
<accession>A0A1W2DWW1</accession>
<dbReference type="AlphaFoldDB" id="A0A1W2DWW1"/>
<dbReference type="Pfam" id="PF16344">
    <property type="entry name" value="FecR_C"/>
    <property type="match status" value="1"/>
</dbReference>
<protein>
    <submittedName>
        <fullName evidence="4">FecR family protein</fullName>
    </submittedName>
</protein>
<dbReference type="InterPro" id="IPR032508">
    <property type="entry name" value="FecR_C"/>
</dbReference>
<keyword evidence="1" id="KW-1133">Transmembrane helix</keyword>
<keyword evidence="1" id="KW-0472">Membrane</keyword>
<evidence type="ECO:0000259" key="3">
    <source>
        <dbReference type="Pfam" id="PF16344"/>
    </source>
</evidence>
<dbReference type="InterPro" id="IPR006860">
    <property type="entry name" value="FecR"/>
</dbReference>
<dbReference type="EMBL" id="FWYB01000008">
    <property type="protein sequence ID" value="SMD01954.1"/>
    <property type="molecule type" value="Genomic_DNA"/>
</dbReference>
<proteinExistence type="predicted"/>
<organism evidence="4 5">
    <name type="scientific">Pedobacter nyackensis</name>
    <dbReference type="NCBI Taxonomy" id="475255"/>
    <lineage>
        <taxon>Bacteria</taxon>
        <taxon>Pseudomonadati</taxon>
        <taxon>Bacteroidota</taxon>
        <taxon>Sphingobacteriia</taxon>
        <taxon>Sphingobacteriales</taxon>
        <taxon>Sphingobacteriaceae</taxon>
        <taxon>Pedobacter</taxon>
    </lineage>
</organism>
<sequence>MKNEPFEFAELISEYLCNELSKEEEAHLMRIIEKDEHKREILEYYKHTAPVQERLDYMDSLGIDAAWDKVRQRYDRKSGNSRNYSILKYVAVLAIMVSSVALWFFGKTDNKMIIPLAINKHLNDVLPGGNVAVLVLSNGKKVRLDSGKVTLEERDGTHLSGNQGGLAYSNDEAPDKEEVLYNTLIVPRGGTYNLKLPDGTSVWLNAMSELRFPLKFGTKERKVELIGEAYFEVAKNKNVPFKVHTRHQEIEVKGTHFNVNSYADENFDITTLLEGSVKISAPSVPAKFWMLSPGEQAETNKKTGQTLVAMGNMKEAIAWKNGYFLFNDEKLESIMTKVSRWYDVEVVYEGKLEEQSFLGQIERSKKISSLLKILELSGNVHFKISGRRIVVMP</sequence>
<evidence type="ECO:0000256" key="1">
    <source>
        <dbReference type="SAM" id="Phobius"/>
    </source>
</evidence>
<dbReference type="PANTHER" id="PTHR30273">
    <property type="entry name" value="PERIPLASMIC SIGNAL SENSOR AND SIGMA FACTOR ACTIVATOR FECR-RELATED"/>
    <property type="match status" value="1"/>
</dbReference>
<keyword evidence="1" id="KW-0812">Transmembrane</keyword>
<evidence type="ECO:0000259" key="2">
    <source>
        <dbReference type="Pfam" id="PF04773"/>
    </source>
</evidence>